<dbReference type="EMBL" id="GBEZ01016543">
    <property type="protein sequence ID" value="JAC69713.1"/>
    <property type="molecule type" value="Transcribed_RNA"/>
</dbReference>
<sequence length="53" mass="6019">SIIHTYSIMTEIFKETNLTVLLENSRIPENWQRSSYKPGAPSDARCESDCANT</sequence>
<feature type="compositionally biased region" description="Basic and acidic residues" evidence="1">
    <location>
        <begin position="44"/>
        <end position="53"/>
    </location>
</feature>
<protein>
    <submittedName>
        <fullName evidence="2">Uncharacterized protein</fullName>
    </submittedName>
</protein>
<proteinExistence type="predicted"/>
<evidence type="ECO:0000313" key="2">
    <source>
        <dbReference type="EMBL" id="JAC69713.1"/>
    </source>
</evidence>
<evidence type="ECO:0000256" key="1">
    <source>
        <dbReference type="SAM" id="MobiDB-lite"/>
    </source>
</evidence>
<feature type="non-terminal residue" evidence="2">
    <location>
        <position position="1"/>
    </location>
</feature>
<dbReference type="AlphaFoldDB" id="A0A061RCL6"/>
<accession>A0A061RCL6</accession>
<reference evidence="2" key="1">
    <citation type="submission" date="2014-05" db="EMBL/GenBank/DDBJ databases">
        <title>The transcriptome of the halophilic microalga Tetraselmis sp. GSL018 isolated from the Great Salt Lake, Utah.</title>
        <authorList>
            <person name="Jinkerson R.E."/>
            <person name="D'Adamo S."/>
            <person name="Posewitz M.C."/>
        </authorList>
    </citation>
    <scope>NUCLEOTIDE SEQUENCE</scope>
    <source>
        <strain evidence="2">GSL018</strain>
    </source>
</reference>
<organism evidence="2">
    <name type="scientific">Tetraselmis sp. GSL018</name>
    <dbReference type="NCBI Taxonomy" id="582737"/>
    <lineage>
        <taxon>Eukaryota</taxon>
        <taxon>Viridiplantae</taxon>
        <taxon>Chlorophyta</taxon>
        <taxon>core chlorophytes</taxon>
        <taxon>Chlorodendrophyceae</taxon>
        <taxon>Chlorodendrales</taxon>
        <taxon>Chlorodendraceae</taxon>
        <taxon>Tetraselmis</taxon>
    </lineage>
</organism>
<gene>
    <name evidence="2" type="ORF">TSPGSL018_5730</name>
</gene>
<name>A0A061RCL6_9CHLO</name>
<feature type="region of interest" description="Disordered" evidence="1">
    <location>
        <begin position="32"/>
        <end position="53"/>
    </location>
</feature>